<proteinExistence type="inferred from homology"/>
<keyword evidence="4" id="KW-0507">mRNA processing</keyword>
<evidence type="ECO:0000256" key="8">
    <source>
        <dbReference type="ARBA" id="ARBA00034031"/>
    </source>
</evidence>
<evidence type="ECO:0000256" key="7">
    <source>
        <dbReference type="ARBA" id="ARBA00023242"/>
    </source>
</evidence>
<dbReference type="InterPro" id="IPR011856">
    <property type="entry name" value="tRNA_endonuc-like_dom_sf"/>
</dbReference>
<sequence>MSHSAIEPPPSQPQSALQWPPSPLSEPIRAFWNGQDDHAIVYDKHGNESTQLGVETYPLVLMPEQTTVLLQHGIIHLVNDRAVFLQRFNRAAAGSEPSSSSSSSNTAMVVDAPQQPQASDGPSASTTAVDVNAVAEDTAAGDAGRIEVAAPISLFSAEPPLADAEWKFPITFKQRLRTRVFSELWQRGHYMTAASKFGGDFLVYPGDPFRYHSQFVAIVMPAGQSFSAVDLAAIGRLGTTVRKTVLLCGVTEQGAVELVSVNWSGMV</sequence>
<dbReference type="PANTHER" id="PTHR13070:SF0">
    <property type="entry name" value="TRNA-SPLICING ENDONUCLEASE SUBUNIT SEN34"/>
    <property type="match status" value="1"/>
</dbReference>
<keyword evidence="5" id="KW-0819">tRNA processing</keyword>
<keyword evidence="15" id="KW-1185">Reference proteome</keyword>
<feature type="region of interest" description="Disordered" evidence="12">
    <location>
        <begin position="1"/>
        <end position="23"/>
    </location>
</feature>
<keyword evidence="6" id="KW-0456">Lyase</keyword>
<evidence type="ECO:0000256" key="10">
    <source>
        <dbReference type="ARBA" id="ARBA00070643"/>
    </source>
</evidence>
<feature type="domain" description="tRNA intron endonuclease catalytic" evidence="13">
    <location>
        <begin position="176"/>
        <end position="256"/>
    </location>
</feature>
<dbReference type="Proteomes" id="UP000008743">
    <property type="component" value="Unassembled WGS sequence"/>
</dbReference>
<evidence type="ECO:0000259" key="13">
    <source>
        <dbReference type="Pfam" id="PF01974"/>
    </source>
</evidence>
<keyword evidence="7" id="KW-0539">Nucleus</keyword>
<dbReference type="STRING" id="595528.A0A0D2WLK2"/>
<dbReference type="InterPro" id="IPR006677">
    <property type="entry name" value="tRNA_intron_Endonuc_cat-like"/>
</dbReference>
<dbReference type="GO" id="GO:0006397">
    <property type="term" value="P:mRNA processing"/>
    <property type="evidence" value="ECO:0007669"/>
    <property type="project" value="UniProtKB-KW"/>
</dbReference>
<evidence type="ECO:0000256" key="4">
    <source>
        <dbReference type="ARBA" id="ARBA00022664"/>
    </source>
</evidence>
<comment type="similarity">
    <text evidence="2">Belongs to the tRNA-intron endonuclease family.</text>
</comment>
<evidence type="ECO:0000256" key="6">
    <source>
        <dbReference type="ARBA" id="ARBA00023239"/>
    </source>
</evidence>
<dbReference type="GO" id="GO:0000379">
    <property type="term" value="P:tRNA-type intron splice site recognition and cleavage"/>
    <property type="evidence" value="ECO:0007669"/>
    <property type="project" value="TreeGrafter"/>
</dbReference>
<evidence type="ECO:0000256" key="9">
    <source>
        <dbReference type="ARBA" id="ARBA00064779"/>
    </source>
</evidence>
<evidence type="ECO:0000256" key="2">
    <source>
        <dbReference type="ARBA" id="ARBA00008078"/>
    </source>
</evidence>
<dbReference type="EC" id="4.6.1.16" evidence="3"/>
<dbReference type="Pfam" id="PF01974">
    <property type="entry name" value="tRNA_int_endo"/>
    <property type="match status" value="1"/>
</dbReference>
<reference evidence="15" key="1">
    <citation type="submission" date="2011-02" db="EMBL/GenBank/DDBJ databases">
        <title>The Genome Sequence of Capsaspora owczarzaki ATCC 30864.</title>
        <authorList>
            <person name="Russ C."/>
            <person name="Cuomo C."/>
            <person name="Burger G."/>
            <person name="Gray M.W."/>
            <person name="Holland P.W.H."/>
            <person name="King N."/>
            <person name="Lang F.B.F."/>
            <person name="Roger A.J."/>
            <person name="Ruiz-Trillo I."/>
            <person name="Young S.K."/>
            <person name="Zeng Q."/>
            <person name="Gargeya S."/>
            <person name="Alvarado L."/>
            <person name="Berlin A."/>
            <person name="Chapman S.B."/>
            <person name="Chen Z."/>
            <person name="Freedman E."/>
            <person name="Gellesch M."/>
            <person name="Goldberg J."/>
            <person name="Griggs A."/>
            <person name="Gujja S."/>
            <person name="Heilman E."/>
            <person name="Heiman D."/>
            <person name="Howarth C."/>
            <person name="Mehta T."/>
            <person name="Neiman D."/>
            <person name="Pearson M."/>
            <person name="Roberts A."/>
            <person name="Saif S."/>
            <person name="Shea T."/>
            <person name="Shenoy N."/>
            <person name="Sisk P."/>
            <person name="Stolte C."/>
            <person name="Sykes S."/>
            <person name="White J."/>
            <person name="Yandava C."/>
            <person name="Haas B."/>
            <person name="Nusbaum C."/>
            <person name="Birren B."/>
        </authorList>
    </citation>
    <scope>NUCLEOTIDE SEQUENCE</scope>
    <source>
        <strain evidence="15">ATCC 30864</strain>
    </source>
</reference>
<dbReference type="PhylomeDB" id="A0A0D2WLK2"/>
<accession>A0A0D2WLK2</accession>
<evidence type="ECO:0000313" key="14">
    <source>
        <dbReference type="EMBL" id="KJE90768.1"/>
    </source>
</evidence>
<feature type="region of interest" description="Disordered" evidence="12">
    <location>
        <begin position="94"/>
        <end position="127"/>
    </location>
</feature>
<dbReference type="CDD" id="cd22363">
    <property type="entry name" value="tRNA-intron_lyase_C"/>
    <property type="match status" value="1"/>
</dbReference>
<dbReference type="InterPro" id="IPR036167">
    <property type="entry name" value="tRNA_intron_Endo_cat-like_sf"/>
</dbReference>
<dbReference type="FunFam" id="3.40.1350.10:FF:000002">
    <property type="entry name" value="tRNA-splicing endonuclease subunit Sen34"/>
    <property type="match status" value="1"/>
</dbReference>
<dbReference type="PANTHER" id="PTHR13070">
    <property type="entry name" value="TRNA-SPLICING ENDONUCLEASE SUBUNIT SEN34-RELATED"/>
    <property type="match status" value="1"/>
</dbReference>
<dbReference type="Gene3D" id="3.40.1350.10">
    <property type="match status" value="1"/>
</dbReference>
<dbReference type="OrthoDB" id="48041at2759"/>
<comment type="subunit">
    <text evidence="9">tRNA splicing endonuclease is a heterotetramer composed of TSEN2, TSEN15, TSEN34/LENG5 and TSEN54. tRNA splicing endonuclease complex also contains proteins of the pre-mRNA 3'-end processing machinery such as CLP1, CPSF1, CPSF4 and CSTF2.</text>
</comment>
<dbReference type="GO" id="GO:0005730">
    <property type="term" value="C:nucleolus"/>
    <property type="evidence" value="ECO:0007669"/>
    <property type="project" value="UniProtKB-SubCell"/>
</dbReference>
<dbReference type="eggNOG" id="KOG4133">
    <property type="taxonomic scope" value="Eukaryota"/>
</dbReference>
<comment type="catalytic activity">
    <reaction evidence="8">
        <text>pretRNA = a 3'-half-tRNA molecule with a 5'-OH end + a 5'-half-tRNA molecule with a 2',3'-cyclic phosphate end + an intron with a 2',3'-cyclic phosphate and a 5'-hydroxyl terminus.</text>
        <dbReference type="EC" id="4.6.1.16"/>
    </reaction>
</comment>
<comment type="subcellular location">
    <subcellularLocation>
        <location evidence="1">Nucleus</location>
        <location evidence="1">Nucleolus</location>
    </subcellularLocation>
</comment>
<evidence type="ECO:0000256" key="12">
    <source>
        <dbReference type="SAM" id="MobiDB-lite"/>
    </source>
</evidence>
<evidence type="ECO:0000313" key="15">
    <source>
        <dbReference type="Proteomes" id="UP000008743"/>
    </source>
</evidence>
<evidence type="ECO:0000256" key="5">
    <source>
        <dbReference type="ARBA" id="ARBA00022694"/>
    </source>
</evidence>
<dbReference type="SUPFAM" id="SSF53032">
    <property type="entry name" value="tRNA-intron endonuclease catalytic domain-like"/>
    <property type="match status" value="1"/>
</dbReference>
<organism evidence="14 15">
    <name type="scientific">Capsaspora owczarzaki (strain ATCC 30864)</name>
    <dbReference type="NCBI Taxonomy" id="595528"/>
    <lineage>
        <taxon>Eukaryota</taxon>
        <taxon>Filasterea</taxon>
        <taxon>Capsaspora</taxon>
    </lineage>
</organism>
<dbReference type="EMBL" id="KE346362">
    <property type="protein sequence ID" value="KJE90768.1"/>
    <property type="molecule type" value="Genomic_DNA"/>
</dbReference>
<dbReference type="GO" id="GO:0000213">
    <property type="term" value="F:tRNA-intron lyase activity"/>
    <property type="evidence" value="ECO:0007669"/>
    <property type="project" value="UniProtKB-EC"/>
</dbReference>
<dbReference type="AlphaFoldDB" id="A0A0D2WLK2"/>
<dbReference type="InParanoid" id="A0A0D2WLK2"/>
<name>A0A0D2WLK2_CAPO3</name>
<evidence type="ECO:0000256" key="11">
    <source>
        <dbReference type="ARBA" id="ARBA00070870"/>
    </source>
</evidence>
<protein>
    <recommendedName>
        <fullName evidence="11">tRNA-splicing endonuclease subunit SEN34</fullName>
        <ecNumber evidence="3">4.6.1.16</ecNumber>
    </recommendedName>
    <alternativeName>
        <fullName evidence="10">tRNA-splicing endonuclease subunit Sen34</fullName>
    </alternativeName>
</protein>
<evidence type="ECO:0000256" key="1">
    <source>
        <dbReference type="ARBA" id="ARBA00004604"/>
    </source>
</evidence>
<gene>
    <name evidence="14" type="ORF">CAOG_002022</name>
</gene>
<evidence type="ECO:0000256" key="3">
    <source>
        <dbReference type="ARBA" id="ARBA00012573"/>
    </source>
</evidence>
<dbReference type="GO" id="GO:0003676">
    <property type="term" value="F:nucleic acid binding"/>
    <property type="evidence" value="ECO:0007669"/>
    <property type="project" value="InterPro"/>
</dbReference>
<feature type="compositionally biased region" description="Polar residues" evidence="12">
    <location>
        <begin position="114"/>
        <end position="127"/>
    </location>
</feature>